<proteinExistence type="inferred from homology"/>
<protein>
    <recommendedName>
        <fullName evidence="6">Cytochrome P450</fullName>
    </recommendedName>
</protein>
<keyword evidence="2 3" id="KW-0408">Iron</keyword>
<dbReference type="InterPro" id="IPR017972">
    <property type="entry name" value="Cyt_P450_CS"/>
</dbReference>
<dbReference type="OrthoDB" id="1470350at2759"/>
<keyword evidence="3" id="KW-0349">Heme</keyword>
<keyword evidence="1 3" id="KW-0479">Metal-binding</keyword>
<comment type="caution">
    <text evidence="4">The sequence shown here is derived from an EMBL/GenBank/DDBJ whole genome shotgun (WGS) entry which is preliminary data.</text>
</comment>
<dbReference type="Gene3D" id="1.10.630.10">
    <property type="entry name" value="Cytochrome P450"/>
    <property type="match status" value="1"/>
</dbReference>
<keyword evidence="5" id="KW-1185">Reference proteome</keyword>
<reference evidence="4 5" key="1">
    <citation type="journal article" date="2020" name="ISME J.">
        <title>Uncovering the hidden diversity of litter-decomposition mechanisms in mushroom-forming fungi.</title>
        <authorList>
            <person name="Floudas D."/>
            <person name="Bentzer J."/>
            <person name="Ahren D."/>
            <person name="Johansson T."/>
            <person name="Persson P."/>
            <person name="Tunlid A."/>
        </authorList>
    </citation>
    <scope>NUCLEOTIDE SEQUENCE [LARGE SCALE GENOMIC DNA]</scope>
    <source>
        <strain evidence="4 5">CBS 406.79</strain>
    </source>
</reference>
<accession>A0A8H5GX66</accession>
<dbReference type="Proteomes" id="UP000518752">
    <property type="component" value="Unassembled WGS sequence"/>
</dbReference>
<evidence type="ECO:0000256" key="1">
    <source>
        <dbReference type="ARBA" id="ARBA00022723"/>
    </source>
</evidence>
<evidence type="ECO:0000313" key="4">
    <source>
        <dbReference type="EMBL" id="KAF5372716.1"/>
    </source>
</evidence>
<keyword evidence="3" id="KW-0503">Monooxygenase</keyword>
<dbReference type="EMBL" id="JAACJN010000109">
    <property type="protein sequence ID" value="KAF5372716.1"/>
    <property type="molecule type" value="Genomic_DNA"/>
</dbReference>
<dbReference type="GO" id="GO:0005506">
    <property type="term" value="F:iron ion binding"/>
    <property type="evidence" value="ECO:0007669"/>
    <property type="project" value="InterPro"/>
</dbReference>
<dbReference type="GO" id="GO:0016705">
    <property type="term" value="F:oxidoreductase activity, acting on paired donors, with incorporation or reduction of molecular oxygen"/>
    <property type="evidence" value="ECO:0007669"/>
    <property type="project" value="InterPro"/>
</dbReference>
<dbReference type="PROSITE" id="PS00086">
    <property type="entry name" value="CYTOCHROME_P450"/>
    <property type="match status" value="1"/>
</dbReference>
<keyword evidence="3" id="KW-0560">Oxidoreductase</keyword>
<dbReference type="GO" id="GO:0020037">
    <property type="term" value="F:heme binding"/>
    <property type="evidence" value="ECO:0007669"/>
    <property type="project" value="InterPro"/>
</dbReference>
<evidence type="ECO:0000313" key="5">
    <source>
        <dbReference type="Proteomes" id="UP000518752"/>
    </source>
</evidence>
<name>A0A8H5GX66_9AGAR</name>
<dbReference type="Pfam" id="PF00067">
    <property type="entry name" value="p450"/>
    <property type="match status" value="1"/>
</dbReference>
<organism evidence="4 5">
    <name type="scientific">Collybiopsis confluens</name>
    <dbReference type="NCBI Taxonomy" id="2823264"/>
    <lineage>
        <taxon>Eukaryota</taxon>
        <taxon>Fungi</taxon>
        <taxon>Dikarya</taxon>
        <taxon>Basidiomycota</taxon>
        <taxon>Agaricomycotina</taxon>
        <taxon>Agaricomycetes</taxon>
        <taxon>Agaricomycetidae</taxon>
        <taxon>Agaricales</taxon>
        <taxon>Marasmiineae</taxon>
        <taxon>Omphalotaceae</taxon>
        <taxon>Collybiopsis</taxon>
    </lineage>
</organism>
<evidence type="ECO:0008006" key="6">
    <source>
        <dbReference type="Google" id="ProtNLM"/>
    </source>
</evidence>
<dbReference type="InterPro" id="IPR036396">
    <property type="entry name" value="Cyt_P450_sf"/>
</dbReference>
<evidence type="ECO:0000256" key="2">
    <source>
        <dbReference type="ARBA" id="ARBA00023004"/>
    </source>
</evidence>
<evidence type="ECO:0000256" key="3">
    <source>
        <dbReference type="RuleBase" id="RU000461"/>
    </source>
</evidence>
<comment type="similarity">
    <text evidence="3">Belongs to the cytochrome P450 family.</text>
</comment>
<dbReference type="SUPFAM" id="SSF48264">
    <property type="entry name" value="Cytochrome P450"/>
    <property type="match status" value="1"/>
</dbReference>
<gene>
    <name evidence="4" type="ORF">D9757_011651</name>
</gene>
<sequence>MKVSESHLLIDAHTFNPYRWLEPNHVKKGGASLGPFVNLAIFSAGVRVCVGWRFAVVELQAFIVELLSNFEFFKTPQIDKIRPEMAIAVVPTIEGESEKGTQLPLKVTFARKGEE</sequence>
<dbReference type="GO" id="GO:0004497">
    <property type="term" value="F:monooxygenase activity"/>
    <property type="evidence" value="ECO:0007669"/>
    <property type="project" value="UniProtKB-KW"/>
</dbReference>
<dbReference type="InterPro" id="IPR001128">
    <property type="entry name" value="Cyt_P450"/>
</dbReference>
<dbReference type="AlphaFoldDB" id="A0A8H5GX66"/>